<name>A0A5E4PED1_9COXI</name>
<feature type="domain" description="BON" evidence="2">
    <location>
        <begin position="59"/>
        <end position="127"/>
    </location>
</feature>
<dbReference type="EMBL" id="LR699119">
    <property type="protein sequence ID" value="VVC74932.1"/>
    <property type="molecule type" value="Genomic_DNA"/>
</dbReference>
<dbReference type="InterPro" id="IPR007055">
    <property type="entry name" value="BON_dom"/>
</dbReference>
<dbReference type="InterPro" id="IPR014004">
    <property type="entry name" value="Transpt-assoc_nodulatn_dom_bac"/>
</dbReference>
<evidence type="ECO:0000256" key="1">
    <source>
        <dbReference type="ARBA" id="ARBA00022729"/>
    </source>
</evidence>
<dbReference type="Proteomes" id="UP000324194">
    <property type="component" value="Chromosome 1"/>
</dbReference>
<reference evidence="3 4" key="1">
    <citation type="submission" date="2019-08" db="EMBL/GenBank/DDBJ databases">
        <authorList>
            <person name="Guy L."/>
        </authorList>
    </citation>
    <scope>NUCLEOTIDE SEQUENCE [LARGE SCALE GENOMIC DNA]</scope>
    <source>
        <strain evidence="3 4">SGT-108</strain>
    </source>
</reference>
<dbReference type="PANTHER" id="PTHR34606:SF4">
    <property type="entry name" value="OUTER MEMBRANE LIPOPROTEIN DOLP"/>
    <property type="match status" value="1"/>
</dbReference>
<keyword evidence="4" id="KW-1185">Reference proteome</keyword>
<dbReference type="PROSITE" id="PS50914">
    <property type="entry name" value="BON"/>
    <property type="match status" value="2"/>
</dbReference>
<dbReference type="InterPro" id="IPR051686">
    <property type="entry name" value="Lipoprotein_DolP"/>
</dbReference>
<proteinExistence type="predicted"/>
<dbReference type="KEGG" id="asip:AQUSIP_02060"/>
<dbReference type="SMART" id="SM00749">
    <property type="entry name" value="BON"/>
    <property type="match status" value="2"/>
</dbReference>
<evidence type="ECO:0000259" key="2">
    <source>
        <dbReference type="PROSITE" id="PS50914"/>
    </source>
</evidence>
<evidence type="ECO:0000313" key="4">
    <source>
        <dbReference type="Proteomes" id="UP000324194"/>
    </source>
</evidence>
<dbReference type="AlphaFoldDB" id="A0A5E4PED1"/>
<dbReference type="Pfam" id="PF04972">
    <property type="entry name" value="BON"/>
    <property type="match status" value="2"/>
</dbReference>
<feature type="domain" description="BON" evidence="2">
    <location>
        <begin position="136"/>
        <end position="206"/>
    </location>
</feature>
<protein>
    <submittedName>
        <fullName evidence="3">Osmotically-inducible protein Y</fullName>
    </submittedName>
</protein>
<dbReference type="OrthoDB" id="9783990at2"/>
<dbReference type="RefSeq" id="WP_148337783.1">
    <property type="nucleotide sequence ID" value="NZ_LR699119.1"/>
</dbReference>
<evidence type="ECO:0000313" key="3">
    <source>
        <dbReference type="EMBL" id="VVC74932.1"/>
    </source>
</evidence>
<accession>A0A5E4PED1</accession>
<dbReference type="Gene3D" id="3.30.1340.30">
    <property type="match status" value="1"/>
</dbReference>
<gene>
    <name evidence="3" type="primary">osmY_1</name>
    <name evidence="3" type="ORF">AQUSIP_02060</name>
</gene>
<organism evidence="3 4">
    <name type="scientific">Aquicella siphonis</name>
    <dbReference type="NCBI Taxonomy" id="254247"/>
    <lineage>
        <taxon>Bacteria</taxon>
        <taxon>Pseudomonadati</taxon>
        <taxon>Pseudomonadota</taxon>
        <taxon>Gammaproteobacteria</taxon>
        <taxon>Legionellales</taxon>
        <taxon>Coxiellaceae</taxon>
        <taxon>Aquicella</taxon>
    </lineage>
</organism>
<dbReference type="PANTHER" id="PTHR34606">
    <property type="entry name" value="BON DOMAIN-CONTAINING PROTEIN"/>
    <property type="match status" value="1"/>
</dbReference>
<keyword evidence="1" id="KW-0732">Signal</keyword>
<sequence length="209" mass="23048">MNSNQNLRAKGGTILMRNKWISCCVLLAAVFGLQGCMNMATTGAQAVYNRHSIEKNLKDQYLTMQAYQGLYIKTKKFKNTNIAISTYNQEMLLAGQVPESWQKHEAEKIVKAIPDVGNVYNLIEVQSPSSTLTRISDTWITAKVKTKLIASNDLDASQIKVVTENGIVFLMGILPPDQANAAVEIASNTDGVLSVVKIFSYMKISKKLA</sequence>